<keyword evidence="2" id="KW-1185">Reference proteome</keyword>
<protein>
    <submittedName>
        <fullName evidence="1">Uncharacterized protein</fullName>
    </submittedName>
</protein>
<proteinExistence type="predicted"/>
<name>A0ABR1WP93_9PEZI</name>
<dbReference type="Proteomes" id="UP001433268">
    <property type="component" value="Unassembled WGS sequence"/>
</dbReference>
<evidence type="ECO:0000313" key="1">
    <source>
        <dbReference type="EMBL" id="KAK8085367.1"/>
    </source>
</evidence>
<dbReference type="RefSeq" id="XP_066669876.1">
    <property type="nucleotide sequence ID" value="XM_066810953.1"/>
</dbReference>
<reference evidence="1 2" key="1">
    <citation type="submission" date="2023-01" db="EMBL/GenBank/DDBJ databases">
        <title>Analysis of 21 Apiospora genomes using comparative genomics revels a genus with tremendous synthesis potential of carbohydrate active enzymes and secondary metabolites.</title>
        <authorList>
            <person name="Sorensen T."/>
        </authorList>
    </citation>
    <scope>NUCLEOTIDE SEQUENCE [LARGE SCALE GENOMIC DNA]</scope>
    <source>
        <strain evidence="1 2">CBS 114990</strain>
    </source>
</reference>
<dbReference type="GeneID" id="92044013"/>
<sequence length="164" mass="18274">MSTNTIQLQDVLPRAGLVIDNHKPFTCRPQRDKLIVAKLRQARVIGRAFLKRNEYRGTLNAALEAMFIAAAQDNVRAKLTKAANDDDDDDDDDDEGGYLDFVDEVKKHVEWAQQLSSSVFLDFFTALLGARVAWNANPRQPLDPNNHSTTAKVAQALLDLEPGL</sequence>
<evidence type="ECO:0000313" key="2">
    <source>
        <dbReference type="Proteomes" id="UP001433268"/>
    </source>
</evidence>
<dbReference type="EMBL" id="JAQQWN010000005">
    <property type="protein sequence ID" value="KAK8085367.1"/>
    <property type="molecule type" value="Genomic_DNA"/>
</dbReference>
<organism evidence="1 2">
    <name type="scientific">Apiospora hydei</name>
    <dbReference type="NCBI Taxonomy" id="1337664"/>
    <lineage>
        <taxon>Eukaryota</taxon>
        <taxon>Fungi</taxon>
        <taxon>Dikarya</taxon>
        <taxon>Ascomycota</taxon>
        <taxon>Pezizomycotina</taxon>
        <taxon>Sordariomycetes</taxon>
        <taxon>Xylariomycetidae</taxon>
        <taxon>Amphisphaeriales</taxon>
        <taxon>Apiosporaceae</taxon>
        <taxon>Apiospora</taxon>
    </lineage>
</organism>
<gene>
    <name evidence="1" type="ORF">PG997_006638</name>
</gene>
<accession>A0ABR1WP93</accession>
<comment type="caution">
    <text evidence="1">The sequence shown here is derived from an EMBL/GenBank/DDBJ whole genome shotgun (WGS) entry which is preliminary data.</text>
</comment>